<dbReference type="RefSeq" id="XP_016758814.1">
    <property type="nucleotide sequence ID" value="XM_016909889.1"/>
</dbReference>
<name>N1QHT3_SPHMS</name>
<reference evidence="1 2" key="1">
    <citation type="journal article" date="2012" name="PLoS Pathog.">
        <title>Diverse lifestyles and strategies of plant pathogenesis encoded in the genomes of eighteen Dothideomycetes fungi.</title>
        <authorList>
            <person name="Ohm R.A."/>
            <person name="Feau N."/>
            <person name="Henrissat B."/>
            <person name="Schoch C.L."/>
            <person name="Horwitz B.A."/>
            <person name="Barry K.W."/>
            <person name="Condon B.J."/>
            <person name="Copeland A.C."/>
            <person name="Dhillon B."/>
            <person name="Glaser F."/>
            <person name="Hesse C.N."/>
            <person name="Kosti I."/>
            <person name="LaButti K."/>
            <person name="Lindquist E.A."/>
            <person name="Lucas S."/>
            <person name="Salamov A.A."/>
            <person name="Bradshaw R.E."/>
            <person name="Ciuffetti L."/>
            <person name="Hamelin R.C."/>
            <person name="Kema G.H.J."/>
            <person name="Lawrence C."/>
            <person name="Scott J.A."/>
            <person name="Spatafora J.W."/>
            <person name="Turgeon B.G."/>
            <person name="de Wit P.J.G.M."/>
            <person name="Zhong S."/>
            <person name="Goodwin S.B."/>
            <person name="Grigoriev I.V."/>
        </authorList>
    </citation>
    <scope>NUCLEOTIDE SEQUENCE [LARGE SCALE GENOMIC DNA]</scope>
    <source>
        <strain evidence="1 2">SO2202</strain>
    </source>
</reference>
<feature type="non-terminal residue" evidence="1">
    <location>
        <position position="380"/>
    </location>
</feature>
<accession>N1QHT3</accession>
<dbReference type="Proteomes" id="UP000016931">
    <property type="component" value="Unassembled WGS sequence"/>
</dbReference>
<dbReference type="HOGENOM" id="CLU_728754_0_0_1"/>
<dbReference type="EMBL" id="KB456267">
    <property type="protein sequence ID" value="EMF10693.1"/>
    <property type="molecule type" value="Genomic_DNA"/>
</dbReference>
<protein>
    <submittedName>
        <fullName evidence="1">Uncharacterized protein</fullName>
    </submittedName>
</protein>
<dbReference type="AlphaFoldDB" id="N1QHT3"/>
<proteinExistence type="predicted"/>
<sequence>MRHKATTSAKPPLSIYNSTDANFQRIFYHTNNTDNLAHTPSTGQWTHTRLQRERHMMDRTNSESGYEDALEKMPAAAASSATCASPTLHLPFQSRLLNLPPELRLNIYDELMHHVAATSNGVLETHALGYMMAATLKEQGSAFFFSTIIPKCTMVCKQFAREYEDHVLGHTSMTICFAHGIAKNMEALPWRGLAPQRRVFQTIRRFDIQIWSSVAFGCGQPWYDKAVDWLKMQPQQQKEVHGDWTPTKQVFEDLHEFLINFHQLLSPRARLHFSVDVPFFKEAPHMVTKFDLEAFVNMLADSEEEHCPFDQLSISLRHTCYIDMKLDHPEEYWTRRLIENAGGQYEGPEATVSWGSRIAFYEATMIQVGDDVWERGEWEF</sequence>
<keyword evidence="2" id="KW-1185">Reference proteome</keyword>
<gene>
    <name evidence="1" type="ORF">SEPMUDRAFT_70055</name>
</gene>
<evidence type="ECO:0000313" key="2">
    <source>
        <dbReference type="Proteomes" id="UP000016931"/>
    </source>
</evidence>
<organism evidence="1 2">
    <name type="scientific">Sphaerulina musiva (strain SO2202)</name>
    <name type="common">Poplar stem canker fungus</name>
    <name type="synonym">Septoria musiva</name>
    <dbReference type="NCBI Taxonomy" id="692275"/>
    <lineage>
        <taxon>Eukaryota</taxon>
        <taxon>Fungi</taxon>
        <taxon>Dikarya</taxon>
        <taxon>Ascomycota</taxon>
        <taxon>Pezizomycotina</taxon>
        <taxon>Dothideomycetes</taxon>
        <taxon>Dothideomycetidae</taxon>
        <taxon>Mycosphaerellales</taxon>
        <taxon>Mycosphaerellaceae</taxon>
        <taxon>Sphaerulina</taxon>
    </lineage>
</organism>
<dbReference type="GeneID" id="27907026"/>
<evidence type="ECO:0000313" key="1">
    <source>
        <dbReference type="EMBL" id="EMF10693.1"/>
    </source>
</evidence>